<evidence type="ECO:0000313" key="9">
    <source>
        <dbReference type="Proteomes" id="UP001319180"/>
    </source>
</evidence>
<dbReference type="HAMAP" id="MF_01872">
    <property type="entry name" value="tRNA_methyltr_YfiC"/>
    <property type="match status" value="1"/>
</dbReference>
<dbReference type="PANTHER" id="PTHR47739">
    <property type="entry name" value="TRNA1(VAL) (ADENINE(37)-N6)-METHYLTRANSFERASE"/>
    <property type="match status" value="1"/>
</dbReference>
<dbReference type="GO" id="GO:0008033">
    <property type="term" value="P:tRNA processing"/>
    <property type="evidence" value="ECO:0007669"/>
    <property type="project" value="UniProtKB-UniRule"/>
</dbReference>
<comment type="catalytic activity">
    <reaction evidence="6">
        <text>adenosine(37) in tRNA1(Val) + S-adenosyl-L-methionine = N(6)-methyladenosine(37) in tRNA1(Val) + S-adenosyl-L-homocysteine + H(+)</text>
        <dbReference type="Rhea" id="RHEA:43160"/>
        <dbReference type="Rhea" id="RHEA-COMP:10369"/>
        <dbReference type="Rhea" id="RHEA-COMP:10370"/>
        <dbReference type="ChEBI" id="CHEBI:15378"/>
        <dbReference type="ChEBI" id="CHEBI:57856"/>
        <dbReference type="ChEBI" id="CHEBI:59789"/>
        <dbReference type="ChEBI" id="CHEBI:74411"/>
        <dbReference type="ChEBI" id="CHEBI:74449"/>
        <dbReference type="EC" id="2.1.1.223"/>
    </reaction>
</comment>
<dbReference type="Pfam" id="PF05175">
    <property type="entry name" value="MTS"/>
    <property type="match status" value="1"/>
</dbReference>
<reference evidence="8 9" key="1">
    <citation type="submission" date="2021-05" db="EMBL/GenBank/DDBJ databases">
        <title>A Polyphasic approach of four new species of the genus Ohtaekwangia: Ohtaekwangia histidinii sp. nov., Ohtaekwangia cretensis sp. nov., Ohtaekwangia indiensis sp. nov., Ohtaekwangia reichenbachii sp. nov. from diverse environment.</title>
        <authorList>
            <person name="Octaviana S."/>
        </authorList>
    </citation>
    <scope>NUCLEOTIDE SEQUENCE [LARGE SCALE GENOMIC DNA]</scope>
    <source>
        <strain evidence="8 9">PWU37</strain>
    </source>
</reference>
<dbReference type="InterPro" id="IPR002052">
    <property type="entry name" value="DNA_methylase_N6_adenine_CS"/>
</dbReference>
<dbReference type="GO" id="GO:0032259">
    <property type="term" value="P:methylation"/>
    <property type="evidence" value="ECO:0007669"/>
    <property type="project" value="UniProtKB-KW"/>
</dbReference>
<keyword evidence="1 6" id="KW-0963">Cytoplasm</keyword>
<comment type="subcellular location">
    <subcellularLocation>
        <location evidence="6">Cytoplasm</location>
    </subcellularLocation>
</comment>
<keyword evidence="5 6" id="KW-0819">tRNA processing</keyword>
<comment type="similarity">
    <text evidence="6">Belongs to the methyltransferase superfamily. tRNA (adenine-N(6)-)-methyltransferase family.</text>
</comment>
<protein>
    <recommendedName>
        <fullName evidence="6">tRNA1(Val) (adenine(37)-N6)-methyltransferase</fullName>
        <ecNumber evidence="6">2.1.1.223</ecNumber>
    </recommendedName>
    <alternativeName>
        <fullName evidence="6">tRNA m6A37 methyltransferase</fullName>
    </alternativeName>
</protein>
<proteinExistence type="inferred from homology"/>
<dbReference type="InterPro" id="IPR050210">
    <property type="entry name" value="tRNA_Adenine-N(6)_MTase"/>
</dbReference>
<dbReference type="CDD" id="cd02440">
    <property type="entry name" value="AdoMet_MTases"/>
    <property type="match status" value="1"/>
</dbReference>
<keyword evidence="4 6" id="KW-0949">S-adenosyl-L-methionine</keyword>
<keyword evidence="3 6" id="KW-0808">Transferase</keyword>
<feature type="domain" description="Methyltransferase small" evidence="7">
    <location>
        <begin position="39"/>
        <end position="127"/>
    </location>
</feature>
<dbReference type="InterPro" id="IPR029063">
    <property type="entry name" value="SAM-dependent_MTases_sf"/>
</dbReference>
<dbReference type="InterPro" id="IPR022882">
    <property type="entry name" value="tRNA_adenine-N6_MeTrfase"/>
</dbReference>
<name>A0AAP2D6D9_9BACT</name>
<evidence type="ECO:0000256" key="6">
    <source>
        <dbReference type="HAMAP-Rule" id="MF_01872"/>
    </source>
</evidence>
<dbReference type="PROSITE" id="PS00092">
    <property type="entry name" value="N6_MTASE"/>
    <property type="match status" value="1"/>
</dbReference>
<dbReference type="Gene3D" id="3.40.50.150">
    <property type="entry name" value="Vaccinia Virus protein VP39"/>
    <property type="match status" value="1"/>
</dbReference>
<accession>A0AAP2D6D9</accession>
<dbReference type="InterPro" id="IPR007848">
    <property type="entry name" value="Small_mtfrase_dom"/>
</dbReference>
<dbReference type="AlphaFoldDB" id="A0AAP2D6D9"/>
<keyword evidence="9" id="KW-1185">Reference proteome</keyword>
<evidence type="ECO:0000256" key="5">
    <source>
        <dbReference type="ARBA" id="ARBA00022694"/>
    </source>
</evidence>
<evidence type="ECO:0000256" key="4">
    <source>
        <dbReference type="ARBA" id="ARBA00022691"/>
    </source>
</evidence>
<sequence length="240" mass="26909">MAKSGVHFHFKHFSVRHDVAAMKVGTDGVLLGAWAAIDAARYILDIGTGSGVIALMLAQRSAPDVVIDAIELEATEAELARENVDSSPWPAKVNVYTSAIQDFRPGMKYDAIVSNPPYFMQSQESPDARRTQSRHTVTLSYPQLLDAVGDLLTEDGTFHTILPYTEGLQFITLAAARGLRCSRQWSFRTRREKPIERWLLEFSRATSGAEPETGEILLYDQGTDWSDYYRKLTKEFYLNA</sequence>
<dbReference type="EC" id="2.1.1.223" evidence="6"/>
<evidence type="ECO:0000256" key="2">
    <source>
        <dbReference type="ARBA" id="ARBA00022603"/>
    </source>
</evidence>
<comment type="function">
    <text evidence="6">Specifically methylates the adenine in position 37 of tRNA(1)(Val) (anticodon cmo5UAC).</text>
</comment>
<comment type="caution">
    <text evidence="8">The sequence shown here is derived from an EMBL/GenBank/DDBJ whole genome shotgun (WGS) entry which is preliminary data.</text>
</comment>
<dbReference type="PANTHER" id="PTHR47739:SF1">
    <property type="entry name" value="TRNA1(VAL) (ADENINE(37)-N6)-METHYLTRANSFERASE"/>
    <property type="match status" value="1"/>
</dbReference>
<evidence type="ECO:0000259" key="7">
    <source>
        <dbReference type="Pfam" id="PF05175"/>
    </source>
</evidence>
<dbReference type="GO" id="GO:0016430">
    <property type="term" value="F:tRNA (adenine-N6)-methyltransferase activity"/>
    <property type="evidence" value="ECO:0007669"/>
    <property type="project" value="UniProtKB-UniRule"/>
</dbReference>
<evidence type="ECO:0000256" key="3">
    <source>
        <dbReference type="ARBA" id="ARBA00022679"/>
    </source>
</evidence>
<dbReference type="Proteomes" id="UP001319180">
    <property type="component" value="Unassembled WGS sequence"/>
</dbReference>
<dbReference type="GO" id="GO:0005737">
    <property type="term" value="C:cytoplasm"/>
    <property type="evidence" value="ECO:0007669"/>
    <property type="project" value="UniProtKB-SubCell"/>
</dbReference>
<evidence type="ECO:0000313" key="8">
    <source>
        <dbReference type="EMBL" id="MBT1686221.1"/>
    </source>
</evidence>
<dbReference type="SUPFAM" id="SSF53335">
    <property type="entry name" value="S-adenosyl-L-methionine-dependent methyltransferases"/>
    <property type="match status" value="1"/>
</dbReference>
<keyword evidence="2 6" id="KW-0489">Methyltransferase</keyword>
<gene>
    <name evidence="8" type="ORF">KK078_06620</name>
</gene>
<organism evidence="8 9">
    <name type="scientific">Dawidia soli</name>
    <dbReference type="NCBI Taxonomy" id="2782352"/>
    <lineage>
        <taxon>Bacteria</taxon>
        <taxon>Pseudomonadati</taxon>
        <taxon>Bacteroidota</taxon>
        <taxon>Cytophagia</taxon>
        <taxon>Cytophagales</taxon>
        <taxon>Chryseotaleaceae</taxon>
        <taxon>Dawidia</taxon>
    </lineage>
</organism>
<dbReference type="EMBL" id="JAHESC010000007">
    <property type="protein sequence ID" value="MBT1686221.1"/>
    <property type="molecule type" value="Genomic_DNA"/>
</dbReference>
<dbReference type="GO" id="GO:0003676">
    <property type="term" value="F:nucleic acid binding"/>
    <property type="evidence" value="ECO:0007669"/>
    <property type="project" value="InterPro"/>
</dbReference>
<evidence type="ECO:0000256" key="1">
    <source>
        <dbReference type="ARBA" id="ARBA00022490"/>
    </source>
</evidence>
<dbReference type="RefSeq" id="WP_254089463.1">
    <property type="nucleotide sequence ID" value="NZ_JAHESC010000007.1"/>
</dbReference>